<comment type="caution">
    <text evidence="1">The sequence shown here is derived from an EMBL/GenBank/DDBJ whole genome shotgun (WGS) entry which is preliminary data.</text>
</comment>
<sequence length="43" mass="5051">ELNYINHAISESDFEKVMENYANMVEFDDDMFIDDGEESEEAD</sequence>
<protein>
    <submittedName>
        <fullName evidence="1">14800_t:CDS:1</fullName>
    </submittedName>
</protein>
<feature type="non-terminal residue" evidence="1">
    <location>
        <position position="1"/>
    </location>
</feature>
<organism evidence="1 2">
    <name type="scientific">Racocetra persica</name>
    <dbReference type="NCBI Taxonomy" id="160502"/>
    <lineage>
        <taxon>Eukaryota</taxon>
        <taxon>Fungi</taxon>
        <taxon>Fungi incertae sedis</taxon>
        <taxon>Mucoromycota</taxon>
        <taxon>Glomeromycotina</taxon>
        <taxon>Glomeromycetes</taxon>
        <taxon>Diversisporales</taxon>
        <taxon>Gigasporaceae</taxon>
        <taxon>Racocetra</taxon>
    </lineage>
</organism>
<keyword evidence="2" id="KW-1185">Reference proteome</keyword>
<dbReference type="Proteomes" id="UP000789920">
    <property type="component" value="Unassembled WGS sequence"/>
</dbReference>
<gene>
    <name evidence="1" type="ORF">RPERSI_LOCUS31677</name>
</gene>
<evidence type="ECO:0000313" key="2">
    <source>
        <dbReference type="Proteomes" id="UP000789920"/>
    </source>
</evidence>
<dbReference type="EMBL" id="CAJVQC010128630">
    <property type="protein sequence ID" value="CAG8841006.1"/>
    <property type="molecule type" value="Genomic_DNA"/>
</dbReference>
<name>A0ACA9SM47_9GLOM</name>
<evidence type="ECO:0000313" key="1">
    <source>
        <dbReference type="EMBL" id="CAG8841006.1"/>
    </source>
</evidence>
<accession>A0ACA9SM47</accession>
<feature type="non-terminal residue" evidence="1">
    <location>
        <position position="43"/>
    </location>
</feature>
<reference evidence="1" key="1">
    <citation type="submission" date="2021-06" db="EMBL/GenBank/DDBJ databases">
        <authorList>
            <person name="Kallberg Y."/>
            <person name="Tangrot J."/>
            <person name="Rosling A."/>
        </authorList>
    </citation>
    <scope>NUCLEOTIDE SEQUENCE</scope>
    <source>
        <strain evidence="1">MA461A</strain>
    </source>
</reference>
<proteinExistence type="predicted"/>